<dbReference type="PROSITE" id="PS51819">
    <property type="entry name" value="VOC"/>
    <property type="match status" value="1"/>
</dbReference>
<sequence>MSKVLRFEMQVPDPERMIEFYSKAFGWKFSKFPGPQDYWFIQTGETDEKGIDGGLMKSPDGAARTVNSIEVSSIDDYLASITANGGTIVVPKMSMPGMGYLAYFTDPSGMILGVSQADPNAR</sequence>
<dbReference type="InterPro" id="IPR037523">
    <property type="entry name" value="VOC_core"/>
</dbReference>
<feature type="domain" description="VOC" evidence="1">
    <location>
        <begin position="3"/>
        <end position="117"/>
    </location>
</feature>
<evidence type="ECO:0000313" key="3">
    <source>
        <dbReference type="Proteomes" id="UP001519344"/>
    </source>
</evidence>
<evidence type="ECO:0000259" key="1">
    <source>
        <dbReference type="PROSITE" id="PS51819"/>
    </source>
</evidence>
<comment type="caution">
    <text evidence="2">The sequence shown here is derived from an EMBL/GenBank/DDBJ whole genome shotgun (WGS) entry which is preliminary data.</text>
</comment>
<dbReference type="PANTHER" id="PTHR33993:SF2">
    <property type="entry name" value="VOC DOMAIN-CONTAINING PROTEIN"/>
    <property type="match status" value="1"/>
</dbReference>
<dbReference type="RefSeq" id="WP_167054873.1">
    <property type="nucleotide sequence ID" value="NZ_JAAOZR010000007.1"/>
</dbReference>
<dbReference type="InterPro" id="IPR004360">
    <property type="entry name" value="Glyas_Fos-R_dOase_dom"/>
</dbReference>
<organism evidence="2 3">
    <name type="scientific">Paenibacillus aceris</name>
    <dbReference type="NCBI Taxonomy" id="869555"/>
    <lineage>
        <taxon>Bacteria</taxon>
        <taxon>Bacillati</taxon>
        <taxon>Bacillota</taxon>
        <taxon>Bacilli</taxon>
        <taxon>Bacillales</taxon>
        <taxon>Paenibacillaceae</taxon>
        <taxon>Paenibacillus</taxon>
    </lineage>
</organism>
<dbReference type="GO" id="GO:0016829">
    <property type="term" value="F:lyase activity"/>
    <property type="evidence" value="ECO:0007669"/>
    <property type="project" value="UniProtKB-KW"/>
</dbReference>
<dbReference type="Gene3D" id="3.10.180.10">
    <property type="entry name" value="2,3-Dihydroxybiphenyl 1,2-Dioxygenase, domain 1"/>
    <property type="match status" value="1"/>
</dbReference>
<proteinExistence type="predicted"/>
<dbReference type="InterPro" id="IPR052164">
    <property type="entry name" value="Anthracycline_SecMetBiosynth"/>
</dbReference>
<dbReference type="EMBL" id="JAGGKV010000007">
    <property type="protein sequence ID" value="MBP1963853.1"/>
    <property type="molecule type" value="Genomic_DNA"/>
</dbReference>
<keyword evidence="3" id="KW-1185">Reference proteome</keyword>
<dbReference type="SUPFAM" id="SSF54593">
    <property type="entry name" value="Glyoxalase/Bleomycin resistance protein/Dihydroxybiphenyl dioxygenase"/>
    <property type="match status" value="1"/>
</dbReference>
<dbReference type="InterPro" id="IPR029068">
    <property type="entry name" value="Glyas_Bleomycin-R_OHBP_Dase"/>
</dbReference>
<dbReference type="Proteomes" id="UP001519344">
    <property type="component" value="Unassembled WGS sequence"/>
</dbReference>
<evidence type="ECO:0000313" key="2">
    <source>
        <dbReference type="EMBL" id="MBP1963853.1"/>
    </source>
</evidence>
<dbReference type="Pfam" id="PF00903">
    <property type="entry name" value="Glyoxalase"/>
    <property type="match status" value="1"/>
</dbReference>
<dbReference type="CDD" id="cd07247">
    <property type="entry name" value="SgaA_N_like"/>
    <property type="match status" value="1"/>
</dbReference>
<reference evidence="2 3" key="1">
    <citation type="submission" date="2021-03" db="EMBL/GenBank/DDBJ databases">
        <title>Genomic Encyclopedia of Type Strains, Phase IV (KMG-IV): sequencing the most valuable type-strain genomes for metagenomic binning, comparative biology and taxonomic classification.</title>
        <authorList>
            <person name="Goeker M."/>
        </authorList>
    </citation>
    <scope>NUCLEOTIDE SEQUENCE [LARGE SCALE GENOMIC DNA]</scope>
    <source>
        <strain evidence="2 3">DSM 24950</strain>
    </source>
</reference>
<dbReference type="PANTHER" id="PTHR33993">
    <property type="entry name" value="GLYOXALASE-RELATED"/>
    <property type="match status" value="1"/>
</dbReference>
<name>A0ABS4HYY0_9BACL</name>
<protein>
    <submittedName>
        <fullName evidence="2">Enzyme related to lactoylglutathione lyase</fullName>
    </submittedName>
</protein>
<keyword evidence="2" id="KW-0456">Lyase</keyword>
<gene>
    <name evidence="2" type="ORF">J2Z65_003074</name>
</gene>
<accession>A0ABS4HYY0</accession>